<evidence type="ECO:0000256" key="2">
    <source>
        <dbReference type="SAM" id="Phobius"/>
    </source>
</evidence>
<name>A0A8B8BLN4_CRAVI</name>
<dbReference type="RefSeq" id="XP_022304238.1">
    <property type="nucleotide sequence ID" value="XM_022448530.1"/>
</dbReference>
<organism evidence="3 4">
    <name type="scientific">Crassostrea virginica</name>
    <name type="common">Eastern oyster</name>
    <dbReference type="NCBI Taxonomy" id="6565"/>
    <lineage>
        <taxon>Eukaryota</taxon>
        <taxon>Metazoa</taxon>
        <taxon>Spiralia</taxon>
        <taxon>Lophotrochozoa</taxon>
        <taxon>Mollusca</taxon>
        <taxon>Bivalvia</taxon>
        <taxon>Autobranchia</taxon>
        <taxon>Pteriomorphia</taxon>
        <taxon>Ostreida</taxon>
        <taxon>Ostreoidea</taxon>
        <taxon>Ostreidae</taxon>
        <taxon>Crassostrea</taxon>
    </lineage>
</organism>
<keyword evidence="3" id="KW-1185">Reference proteome</keyword>
<dbReference type="AlphaFoldDB" id="A0A8B8BLN4"/>
<dbReference type="Proteomes" id="UP000694844">
    <property type="component" value="Chromosome 9"/>
</dbReference>
<sequence>MKIQIFFLCMINAATDPQFQRVDECPEANNITAWKKASLRLKCSEYSEKYSFEVIKSQRLYHCLPSIFLNETIEFCGPNAAIDKGECPIYNYVYGATTATGRSCTHFARGCPKPKSFPYHSSNFYKYKACWDINKESRCFHAESNCPQREDSRYISNIAKTTTSIEETTISIAKTTTFKEETTIRWKPAIVVLTCIVICLGAVIGLLLYILKCRRPTDGDDDVEEQRSFLENMHTVASNWRFNAFLDDLEKAMIQRHLENIKRILKDKKENKSKVTALKNSKQLLDYLNKTYHTFTNVHFLQGLFLASKAPELYEICLKYAKTREKTILFFEKQILENDHTKVQYFVNVPNVSSYSKSDLEILRDTIATLLGANYDDVIVSGVKKGCVIVIFMIRNYLIPHLRTLYKAKEGIVFQEMLEYKIFKVMIRGEVLYKKNCTDNTFHRGNVAVKVCSGESKETSTKIDDMRFAMGKAEDSSNLADLFEGGVVTIRIPRDSCQWSGIKRGIDNRARKIPLTSHRQEGQETFFSPSTPLRILKPSPEKIPMSSSSKRSTRHKNKGSTQNRKDNPPTVPVQTCDKGPSAYPREDPYHKVSKSSLRNTQSRHLDVENVHRVLRFPKTYDIKSGVTYSLRNRTGTQ</sequence>
<evidence type="ECO:0000313" key="4">
    <source>
        <dbReference type="RefSeq" id="XP_022304237.1"/>
    </source>
</evidence>
<dbReference type="KEGG" id="cvn:111111512"/>
<dbReference type="RefSeq" id="XP_022304237.1">
    <property type="nucleotide sequence ID" value="XM_022448529.1"/>
</dbReference>
<gene>
    <name evidence="4 5" type="primary">LOC111111512</name>
</gene>
<protein>
    <submittedName>
        <fullName evidence="4 5">Uncharacterized protein LOC111111512</fullName>
    </submittedName>
</protein>
<reference evidence="4 5" key="1">
    <citation type="submission" date="2025-04" db="UniProtKB">
        <authorList>
            <consortium name="RefSeq"/>
        </authorList>
    </citation>
    <scope>IDENTIFICATION</scope>
    <source>
        <tissue evidence="4 5">Whole sample</tissue>
    </source>
</reference>
<dbReference type="GeneID" id="111111512"/>
<keyword evidence="2" id="KW-0812">Transmembrane</keyword>
<accession>A0A8B8BLN4</accession>
<evidence type="ECO:0000256" key="1">
    <source>
        <dbReference type="SAM" id="MobiDB-lite"/>
    </source>
</evidence>
<keyword evidence="2" id="KW-0472">Membrane</keyword>
<evidence type="ECO:0000313" key="3">
    <source>
        <dbReference type="Proteomes" id="UP000694844"/>
    </source>
</evidence>
<evidence type="ECO:0000313" key="5">
    <source>
        <dbReference type="RefSeq" id="XP_022304238.1"/>
    </source>
</evidence>
<keyword evidence="2" id="KW-1133">Transmembrane helix</keyword>
<feature type="region of interest" description="Disordered" evidence="1">
    <location>
        <begin position="513"/>
        <end position="604"/>
    </location>
</feature>
<proteinExistence type="predicted"/>
<feature type="transmembrane region" description="Helical" evidence="2">
    <location>
        <begin position="189"/>
        <end position="211"/>
    </location>
</feature>